<gene>
    <name evidence="2" type="ORF">GS03_01402</name>
</gene>
<name>A0A4V1CC15_9FLAO</name>
<dbReference type="SUPFAM" id="SSF53448">
    <property type="entry name" value="Nucleotide-diphospho-sugar transferases"/>
    <property type="match status" value="1"/>
</dbReference>
<dbReference type="PANTHER" id="PTHR43685">
    <property type="entry name" value="GLYCOSYLTRANSFERASE"/>
    <property type="match status" value="1"/>
</dbReference>
<evidence type="ECO:0000313" key="3">
    <source>
        <dbReference type="Proteomes" id="UP000296862"/>
    </source>
</evidence>
<dbReference type="InterPro" id="IPR029044">
    <property type="entry name" value="Nucleotide-diphossugar_trans"/>
</dbReference>
<dbReference type="AlphaFoldDB" id="A0A4V1CC15"/>
<reference evidence="2 3" key="1">
    <citation type="submission" date="2019-04" db="EMBL/GenBank/DDBJ databases">
        <title>Flavobacterium sp. GS03.</title>
        <authorList>
            <person name="Kim H."/>
        </authorList>
    </citation>
    <scope>NUCLEOTIDE SEQUENCE [LARGE SCALE GENOMIC DNA]</scope>
    <source>
        <strain evidence="2 3">GS03</strain>
    </source>
</reference>
<dbReference type="Pfam" id="PF00535">
    <property type="entry name" value="Glycos_transf_2"/>
    <property type="match status" value="1"/>
</dbReference>
<dbReference type="Proteomes" id="UP000296862">
    <property type="component" value="Chromosome"/>
</dbReference>
<accession>A0A4V1CC15</accession>
<dbReference type="InterPro" id="IPR050834">
    <property type="entry name" value="Glycosyltransf_2"/>
</dbReference>
<dbReference type="EMBL" id="CP038810">
    <property type="protein sequence ID" value="QBZ97904.1"/>
    <property type="molecule type" value="Genomic_DNA"/>
</dbReference>
<dbReference type="CDD" id="cd00761">
    <property type="entry name" value="Glyco_tranf_GTA_type"/>
    <property type="match status" value="1"/>
</dbReference>
<proteinExistence type="predicted"/>
<protein>
    <recommendedName>
        <fullName evidence="1">Glycosyltransferase 2-like domain-containing protein</fullName>
    </recommendedName>
</protein>
<dbReference type="RefSeq" id="WP_246034018.1">
    <property type="nucleotide sequence ID" value="NZ_CP038810.1"/>
</dbReference>
<organism evidence="2 3">
    <name type="scientific">Flavobacterium sangjuense</name>
    <dbReference type="NCBI Taxonomy" id="2518177"/>
    <lineage>
        <taxon>Bacteria</taxon>
        <taxon>Pseudomonadati</taxon>
        <taxon>Bacteroidota</taxon>
        <taxon>Flavobacteriia</taxon>
        <taxon>Flavobacteriales</taxon>
        <taxon>Flavobacteriaceae</taxon>
        <taxon>Flavobacterium</taxon>
    </lineage>
</organism>
<dbReference type="InterPro" id="IPR001173">
    <property type="entry name" value="Glyco_trans_2-like"/>
</dbReference>
<feature type="domain" description="Glycosyltransferase 2-like" evidence="1">
    <location>
        <begin position="205"/>
        <end position="320"/>
    </location>
</feature>
<dbReference type="PANTHER" id="PTHR43685:SF2">
    <property type="entry name" value="GLYCOSYLTRANSFERASE 2-LIKE DOMAIN-CONTAINING PROTEIN"/>
    <property type="match status" value="1"/>
</dbReference>
<dbReference type="Gene3D" id="3.90.550.10">
    <property type="entry name" value="Spore Coat Polysaccharide Biosynthesis Protein SpsA, Chain A"/>
    <property type="match status" value="1"/>
</dbReference>
<dbReference type="KEGG" id="fsn:GS03_01402"/>
<evidence type="ECO:0000259" key="1">
    <source>
        <dbReference type="Pfam" id="PF00535"/>
    </source>
</evidence>
<sequence>MIVLKEYTTKKGEQILYSGNPNFDSLEELSEGVGDIWHSSFEQGYKNAFPELVYQTATFFWFLKDFDNLDVCVSWRVNPNNFAVRKSVWEALKGFDADYKNSQMQALDFGYNALRISGAIPLYVKGLFESDAKEKITISAKDRYTFFIKNFKIDHSIFMIYREGFWKFKEWNAFFYARKNYKKSGAKPILTPRELKPIQGSPTVSYIIPTMMRQDFTLNLLDDLSKQSYKPTQVVIVDATPVDQRDASLYNQTNYSFELIVKWQETKGSCRARNEAIALCNGDYVIFGDDDIRLPADYVQNHISFLQTYGAGACNGLDIRADHQKQNLDDLKHKLDNYGHGRFLSGVAQIYNNANNCVKKEYVDALVGNDVNYDGGYGEDIDYGFDLLKAGVIVLQNPYSTNLHLKPPVGGYRFWGNQAKITGKKRKKQPWELDTPVKWIRPVPSPTLMYYYYKQFGKETVNEYRHKYFFLFLFKGPKLSMPLRFLKMPYRQLQFNKSIFYAKKLLKLGKRTQ</sequence>
<keyword evidence="3" id="KW-1185">Reference proteome</keyword>
<evidence type="ECO:0000313" key="2">
    <source>
        <dbReference type="EMBL" id="QBZ97904.1"/>
    </source>
</evidence>